<dbReference type="EMBL" id="NOIF01000306">
    <property type="protein sequence ID" value="OZS41491.1"/>
    <property type="molecule type" value="Genomic_DNA"/>
</dbReference>
<dbReference type="Proteomes" id="UP000215999">
    <property type="component" value="Unassembled WGS sequence"/>
</dbReference>
<accession>A0ABX4FRR9</accession>
<evidence type="ECO:0000313" key="2">
    <source>
        <dbReference type="Proteomes" id="UP000215999"/>
    </source>
</evidence>
<sequence>MEFVACNIMMNCEDGASFNSVVNALTFIDESQDLKLFSSFIKVSINNELSTLWFSSKEALLETLFNL</sequence>
<dbReference type="RefSeq" id="WP_094958913.1">
    <property type="nucleotide sequence ID" value="NZ_NOIF01000306.1"/>
</dbReference>
<name>A0ABX4FRR9_9GAMM</name>
<protein>
    <submittedName>
        <fullName evidence="1">Uncharacterized protein</fullName>
    </submittedName>
</protein>
<reference evidence="1 2" key="1">
    <citation type="journal article" date="2016" name="Antonie Van Leeuwenhoek">
        <title>Photobacterium sanguinicancri sp. nov. isolated from marine animals.</title>
        <authorList>
            <person name="Gomez-Gil B."/>
            <person name="Roque A."/>
            <person name="Rotllant G."/>
            <person name="Romalde J.L."/>
            <person name="Doce A."/>
            <person name="Eggermont M."/>
            <person name="Defoirdt T."/>
        </authorList>
    </citation>
    <scope>NUCLEOTIDE SEQUENCE [LARGE SCALE GENOMIC DNA]</scope>
    <source>
        <strain evidence="1 2">CAIM 1827</strain>
    </source>
</reference>
<evidence type="ECO:0000313" key="1">
    <source>
        <dbReference type="EMBL" id="OZS41491.1"/>
    </source>
</evidence>
<comment type="caution">
    <text evidence="1">The sequence shown here is derived from an EMBL/GenBank/DDBJ whole genome shotgun (WGS) entry which is preliminary data.</text>
</comment>
<keyword evidence="2" id="KW-1185">Reference proteome</keyword>
<proteinExistence type="predicted"/>
<gene>
    <name evidence="1" type="ORF">ASV53_23405</name>
</gene>
<organism evidence="1 2">
    <name type="scientific">Photobacterium sanguinicancri</name>
    <dbReference type="NCBI Taxonomy" id="875932"/>
    <lineage>
        <taxon>Bacteria</taxon>
        <taxon>Pseudomonadati</taxon>
        <taxon>Pseudomonadota</taxon>
        <taxon>Gammaproteobacteria</taxon>
        <taxon>Vibrionales</taxon>
        <taxon>Vibrionaceae</taxon>
        <taxon>Photobacterium</taxon>
    </lineage>
</organism>